<keyword evidence="3" id="KW-1185">Reference proteome</keyword>
<feature type="domain" description="CHAT" evidence="1">
    <location>
        <begin position="655"/>
        <end position="962"/>
    </location>
</feature>
<proteinExistence type="predicted"/>
<gene>
    <name evidence="2" type="ORF">SAMN05192584_11171</name>
</gene>
<organism evidence="2 3">
    <name type="scientific">Streptomyces pini</name>
    <dbReference type="NCBI Taxonomy" id="1520580"/>
    <lineage>
        <taxon>Bacteria</taxon>
        <taxon>Bacillati</taxon>
        <taxon>Actinomycetota</taxon>
        <taxon>Actinomycetes</taxon>
        <taxon>Kitasatosporales</taxon>
        <taxon>Streptomycetaceae</taxon>
        <taxon>Streptomyces</taxon>
    </lineage>
</organism>
<dbReference type="Proteomes" id="UP000198928">
    <property type="component" value="Unassembled WGS sequence"/>
</dbReference>
<protein>
    <submittedName>
        <fullName evidence="2">CHAT domain-containing protein</fullName>
    </submittedName>
</protein>
<evidence type="ECO:0000313" key="3">
    <source>
        <dbReference type="Proteomes" id="UP000198928"/>
    </source>
</evidence>
<sequence length="967" mass="104362">MSARRGREVEEQLGWLPVPRPPIRFRARLAAAGRALADYVLDGDESARRRLSDTLDRIIADRCFATAPRGFRVSLMTRSGIAHNWRGVAEYDHGEILRARDLLTAGLRLSSPDGPDRAWLEYALANTLGNLREPGREAASAAEALGYARRSVAHAAGAGDPRLVAQCRSGLALLLGRLFRAEGGLPVLNEAIGHAEWAVAAAGQGLLGPRFRYALADLLSARYDARGGLKDLDRAIELLRTDQGARLHIMAPQGKALQGTLGALLRRRYLRTRDPADLDEAVRLLKETVEEAPQPDPVGLTNLGNALLTRYEVHREPDDLLGAFEAQLRSLAARGADDRRTAPAHNNIGNALASAWRTSGDRRFGEAAVGHYRTALGLTGENAPERASREYNLASILRALGEPGEAVAAYRDAVRHGLDTSPEWALAAARQWGGWAADRHHWQEAADAYTNALEAAGRLFRIQLLREEKETWLAESQGLPAEAAHALFRAGRWKEAVVALEAGLGLLLSEALEAERIDLGRLSGTDHSDLAGRYRAAVSELEETMRRGAGPDTLRRRREAVDETAGRIRSTSGYEHFLGRPDFAAVHRSVPPGAVVVYLAAASPSGVALAVGEGGDVSAVELPSVTAAAVRRRIGTLLGARRGAPGAWRGALDAVTRWAWDAIVSPVLSIAGDRDEIVFVLSGSLVMLPLHAAWRPVREAPGSRRHLLDEHTVRYVPNARSLAVTREIAARVPADRAAVVADPEPTSWKPVGYARAETAWVRHWFPACDVLRGGEARHAAVLEALPRARVHHFVCHGLARTDSPLRSALILADDAELTLREIMELRLTRSGAGARLAVLSACDTAVPGALLPDEVVSLPSGLIQAGVAGVVASQWAVRGEAASLLTARFYQLWRAEGLSPPAALCAAQRWLRDTTNREKANDLAPVAALAPGDDDLAVLVRALRLRDPEARPYLHPADWAALGYHGS</sequence>
<evidence type="ECO:0000313" key="2">
    <source>
        <dbReference type="EMBL" id="SFK98510.1"/>
    </source>
</evidence>
<dbReference type="AlphaFoldDB" id="A0A1I4E0I2"/>
<dbReference type="InterPro" id="IPR024983">
    <property type="entry name" value="CHAT_dom"/>
</dbReference>
<reference evidence="3" key="1">
    <citation type="submission" date="2016-10" db="EMBL/GenBank/DDBJ databases">
        <authorList>
            <person name="Varghese N."/>
            <person name="Submissions S."/>
        </authorList>
    </citation>
    <scope>NUCLEOTIDE SEQUENCE [LARGE SCALE GENOMIC DNA]</scope>
    <source>
        <strain evidence="3">PL19</strain>
    </source>
</reference>
<dbReference type="OrthoDB" id="4149784at2"/>
<dbReference type="EMBL" id="FOSG01000011">
    <property type="protein sequence ID" value="SFK98510.1"/>
    <property type="molecule type" value="Genomic_DNA"/>
</dbReference>
<dbReference type="RefSeq" id="WP_093850512.1">
    <property type="nucleotide sequence ID" value="NZ_FOSG01000011.1"/>
</dbReference>
<dbReference type="Gene3D" id="1.25.40.10">
    <property type="entry name" value="Tetratricopeptide repeat domain"/>
    <property type="match status" value="2"/>
</dbReference>
<evidence type="ECO:0000259" key="1">
    <source>
        <dbReference type="Pfam" id="PF12770"/>
    </source>
</evidence>
<dbReference type="Pfam" id="PF12770">
    <property type="entry name" value="CHAT"/>
    <property type="match status" value="1"/>
</dbReference>
<dbReference type="InterPro" id="IPR011990">
    <property type="entry name" value="TPR-like_helical_dom_sf"/>
</dbReference>
<name>A0A1I4E0I2_9ACTN</name>
<dbReference type="SUPFAM" id="SSF48452">
    <property type="entry name" value="TPR-like"/>
    <property type="match status" value="1"/>
</dbReference>
<accession>A0A1I4E0I2</accession>